<evidence type="ECO:0000313" key="3">
    <source>
        <dbReference type="Proteomes" id="UP000254602"/>
    </source>
</evidence>
<sequence length="192" mass="19815">MRQTLSIMAVLFSASALAQSPVPVLNHATIDSSGAQYQGNFSVNQAAGDRQQQANARAFAMGHGADATTQIRQRQQSIVDPNMGATASIQGDAFSHGSGALGVNQSAGASTQQANALRISISTQPQSIDDSVLLQQNVALINSSDPTDTSPGYRQVTTGDQAFTGSRGVIQLNQSAGVGNQTANTLSVRVAN</sequence>
<dbReference type="Proteomes" id="UP000254602">
    <property type="component" value="Unassembled WGS sequence"/>
</dbReference>
<evidence type="ECO:0000313" key="2">
    <source>
        <dbReference type="EMBL" id="SUD69592.1"/>
    </source>
</evidence>
<feature type="chain" id="PRO_5017077716" evidence="1">
    <location>
        <begin position="19"/>
        <end position="192"/>
    </location>
</feature>
<protein>
    <submittedName>
        <fullName evidence="2">Autotransporter adhesin</fullName>
    </submittedName>
</protein>
<dbReference type="RefSeq" id="WP_115274706.1">
    <property type="nucleotide sequence ID" value="NZ_JBJDNM010000004.1"/>
</dbReference>
<organism evidence="2 3">
    <name type="scientific">Pseudomonas putida</name>
    <name type="common">Arthrobacter siderocapsulatus</name>
    <dbReference type="NCBI Taxonomy" id="303"/>
    <lineage>
        <taxon>Bacteria</taxon>
        <taxon>Pseudomonadati</taxon>
        <taxon>Pseudomonadota</taxon>
        <taxon>Gammaproteobacteria</taxon>
        <taxon>Pseudomonadales</taxon>
        <taxon>Pseudomonadaceae</taxon>
        <taxon>Pseudomonas</taxon>
    </lineage>
</organism>
<proteinExistence type="predicted"/>
<dbReference type="EMBL" id="UGUY01000001">
    <property type="protein sequence ID" value="SUD69592.1"/>
    <property type="molecule type" value="Genomic_DNA"/>
</dbReference>
<dbReference type="AlphaFoldDB" id="A0A379KNG2"/>
<gene>
    <name evidence="2" type="ORF">NCTC7914_03738</name>
</gene>
<evidence type="ECO:0000256" key="1">
    <source>
        <dbReference type="SAM" id="SignalP"/>
    </source>
</evidence>
<keyword evidence="1" id="KW-0732">Signal</keyword>
<accession>A0A379KNG2</accession>
<feature type="signal peptide" evidence="1">
    <location>
        <begin position="1"/>
        <end position="18"/>
    </location>
</feature>
<reference evidence="2 3" key="1">
    <citation type="submission" date="2018-06" db="EMBL/GenBank/DDBJ databases">
        <authorList>
            <consortium name="Pathogen Informatics"/>
            <person name="Doyle S."/>
        </authorList>
    </citation>
    <scope>NUCLEOTIDE SEQUENCE [LARGE SCALE GENOMIC DNA]</scope>
    <source>
        <strain evidence="2 3">NCTC7914</strain>
    </source>
</reference>
<name>A0A379KNG2_PSEPU</name>